<dbReference type="Pfam" id="PF00746">
    <property type="entry name" value="Gram_pos_anchor"/>
    <property type="match status" value="1"/>
</dbReference>
<evidence type="ECO:0000256" key="3">
    <source>
        <dbReference type="ARBA" id="ARBA00022525"/>
    </source>
</evidence>
<dbReference type="InterPro" id="IPR041033">
    <property type="entry name" value="SpaA_PFL_dom_1"/>
</dbReference>
<feature type="domain" description="SpaA-like prealbumin fold" evidence="9">
    <location>
        <begin position="262"/>
        <end position="346"/>
    </location>
</feature>
<keyword evidence="6" id="KW-0472">Membrane</keyword>
<dbReference type="Gene3D" id="2.60.40.10">
    <property type="entry name" value="Immunoglobulins"/>
    <property type="match status" value="4"/>
</dbReference>
<keyword evidence="5" id="KW-0572">Peptidoglycan-anchor</keyword>
<dbReference type="EMBL" id="CP147248">
    <property type="protein sequence ID" value="WYJ86795.1"/>
    <property type="molecule type" value="Genomic_DNA"/>
</dbReference>
<reference evidence="11" key="1">
    <citation type="submission" date="2017-05" db="EMBL/GenBank/DDBJ databases">
        <title>The Genome Sequence of EEnterococcus faecalis 9F2_4866.</title>
        <authorList>
            <consortium name="The Broad Institute Genomics Platform"/>
            <consortium name="The Broad Institute Genomic Center for Infectious Diseases"/>
            <person name="Earl A."/>
            <person name="Manson A."/>
            <person name="Schwartman J."/>
            <person name="Gilmore M."/>
            <person name="Abouelleil A."/>
            <person name="Cao P."/>
            <person name="Chapman S."/>
            <person name="Cusick C."/>
            <person name="Shea T."/>
            <person name="Young S."/>
            <person name="Neafsey D."/>
            <person name="Nusbaum C."/>
            <person name="Birren B."/>
        </authorList>
    </citation>
    <scope>NUCLEOTIDE SEQUENCE [LARGE SCALE GENOMIC DNA]</scope>
    <source>
        <strain evidence="11">12C11_DIV0727</strain>
    </source>
</reference>
<evidence type="ECO:0000256" key="4">
    <source>
        <dbReference type="ARBA" id="ARBA00022729"/>
    </source>
</evidence>
<comment type="similarity">
    <text evidence="1">Belongs to the serine-aspartate repeat-containing protein (SDr) family.</text>
</comment>
<evidence type="ECO:0000259" key="9">
    <source>
        <dbReference type="Pfam" id="PF17802"/>
    </source>
</evidence>
<evidence type="ECO:0000256" key="5">
    <source>
        <dbReference type="ARBA" id="ARBA00023088"/>
    </source>
</evidence>
<dbReference type="InterPro" id="IPR019931">
    <property type="entry name" value="LPXTG_anchor"/>
</dbReference>
<feature type="transmembrane region" description="Helical" evidence="6">
    <location>
        <begin position="828"/>
        <end position="847"/>
    </location>
</feature>
<keyword evidence="6" id="KW-0812">Transmembrane</keyword>
<feature type="domain" description="SpaA-like prealbumin fold" evidence="9">
    <location>
        <begin position="727"/>
        <end position="812"/>
    </location>
</feature>
<feature type="domain" description="Thioester" evidence="8">
    <location>
        <begin position="71"/>
        <end position="133"/>
    </location>
</feature>
<dbReference type="Pfam" id="PF08341">
    <property type="entry name" value="TED"/>
    <property type="match status" value="1"/>
</dbReference>
<feature type="domain" description="SpaA-like prealbumin fold" evidence="9">
    <location>
        <begin position="382"/>
        <end position="459"/>
    </location>
</feature>
<dbReference type="SUPFAM" id="SSF49478">
    <property type="entry name" value="Cna protein B-type domain"/>
    <property type="match status" value="1"/>
</dbReference>
<protein>
    <recommendedName>
        <fullName evidence="12">Gram-positive cocci surface proteins LPxTG domain-containing protein</fullName>
    </recommendedName>
</protein>
<proteinExistence type="inferred from homology"/>
<evidence type="ECO:0000256" key="6">
    <source>
        <dbReference type="SAM" id="Phobius"/>
    </source>
</evidence>
<gene>
    <name evidence="10" type="ORF">A5866_001879</name>
</gene>
<dbReference type="Pfam" id="PF17802">
    <property type="entry name" value="SpaA"/>
    <property type="match status" value="4"/>
</dbReference>
<evidence type="ECO:0000259" key="7">
    <source>
        <dbReference type="Pfam" id="PF00746"/>
    </source>
</evidence>
<organism evidence="10 11">
    <name type="scientific">Candidatus Enterococcus lemimoniae</name>
    <dbReference type="NCBI Taxonomy" id="1834167"/>
    <lineage>
        <taxon>Bacteria</taxon>
        <taxon>Bacillati</taxon>
        <taxon>Bacillota</taxon>
        <taxon>Bacilli</taxon>
        <taxon>Lactobacillales</taxon>
        <taxon>Enterococcaceae</taxon>
        <taxon>Enterococcus</taxon>
    </lineage>
</organism>
<dbReference type="PANTHER" id="PTHR36108:SF13">
    <property type="entry name" value="COLOSSIN-B-RELATED"/>
    <property type="match status" value="1"/>
</dbReference>
<dbReference type="InterPro" id="IPR013552">
    <property type="entry name" value="Thioester_dom"/>
</dbReference>
<reference evidence="10 11" key="2">
    <citation type="submission" date="2024-03" db="EMBL/GenBank/DDBJ databases">
        <title>The Genome Sequence of Enterococcus sp. DIV0727d.</title>
        <authorList>
            <consortium name="The Broad Institute Genomics Platform"/>
            <consortium name="The Broad Institute Microbial Omics Core"/>
            <consortium name="The Broad Institute Genomic Center for Infectious Diseases"/>
            <person name="Earl A."/>
            <person name="Manson A."/>
            <person name="Gilmore M."/>
            <person name="Schwartman J."/>
            <person name="Shea T."/>
            <person name="Abouelleil A."/>
            <person name="Cao P."/>
            <person name="Chapman S."/>
            <person name="Cusick C."/>
            <person name="Young S."/>
            <person name="Neafsey D."/>
            <person name="Nusbaum C."/>
            <person name="Birren B."/>
        </authorList>
    </citation>
    <scope>NUCLEOTIDE SEQUENCE [LARGE SCALE GENOMIC DNA]</scope>
    <source>
        <strain evidence="10 11">12C11_DIV0727</strain>
    </source>
</reference>
<keyword evidence="6" id="KW-1133">Transmembrane helix</keyword>
<keyword evidence="2" id="KW-0134">Cell wall</keyword>
<evidence type="ECO:0000313" key="11">
    <source>
        <dbReference type="Proteomes" id="UP000195080"/>
    </source>
</evidence>
<feature type="domain" description="Gram-positive cocci surface proteins LPxTG" evidence="7">
    <location>
        <begin position="816"/>
        <end position="853"/>
    </location>
</feature>
<keyword evidence="11" id="KW-1185">Reference proteome</keyword>
<dbReference type="RefSeq" id="WP_086445497.1">
    <property type="nucleotide sequence ID" value="NZ_CP147248.1"/>
</dbReference>
<dbReference type="NCBIfam" id="TIGR01167">
    <property type="entry name" value="LPXTG_anchor"/>
    <property type="match status" value="1"/>
</dbReference>
<keyword evidence="4" id="KW-0732">Signal</keyword>
<evidence type="ECO:0000313" key="10">
    <source>
        <dbReference type="EMBL" id="WYJ86795.1"/>
    </source>
</evidence>
<keyword evidence="3" id="KW-0964">Secreted</keyword>
<accession>A0ABZ2T610</accession>
<dbReference type="InterPro" id="IPR013783">
    <property type="entry name" value="Ig-like_fold"/>
</dbReference>
<dbReference type="Proteomes" id="UP000195080">
    <property type="component" value="Chromosome"/>
</dbReference>
<dbReference type="PANTHER" id="PTHR36108">
    <property type="entry name" value="COLOSSIN-B-RELATED"/>
    <property type="match status" value="1"/>
</dbReference>
<evidence type="ECO:0000259" key="8">
    <source>
        <dbReference type="Pfam" id="PF08341"/>
    </source>
</evidence>
<evidence type="ECO:0000256" key="2">
    <source>
        <dbReference type="ARBA" id="ARBA00022512"/>
    </source>
</evidence>
<name>A0ABZ2T610_9ENTE</name>
<evidence type="ECO:0000256" key="1">
    <source>
        <dbReference type="ARBA" id="ARBA00007257"/>
    </source>
</evidence>
<evidence type="ECO:0008006" key="12">
    <source>
        <dbReference type="Google" id="ProtNLM"/>
    </source>
</evidence>
<sequence length="858" mass="95649">MKNKIGNKLLGVLMVAMTIISTLFASLSTVHASDLVLNEVTGYSYTGVSPHLGYAITHDPLYIMKVDGKVVFCVESGIFTTSGGGYIPETYIDRKKDLLSKIAYYGYTNTAQSGYDYAVTQVMIWGELGDKYISSSIPNYEKRKAEIMAQVNRHDTLPSWHNQEVSVQVGKPLTLSDTNGVFSDMSLTSNPTNTSLSTKGNELTITANQDSTNGTLSYQKVANAKIGTSIVYKKPNHQTLVEFHLDNTKQANLKVNVIKLGNARIQKLDEDTGKPLADATLLLEYSGTSKEVVTNEHGYVELNGLPQGTQVTIREVTAPDGFVNKGEVQTITIEPNKTLEVRFNNKAQQGQLNLTKTGKKVVSIESTDSEYGDLHSFLFDYQPIAGVTYDIKAVEDIVIGGTIHHKAGEIVTTVTTGDDGNLINMPYLYLGKYEAIEVCAPAGYIVDSTPIPFEFIYAGQEVSLVQESVTAKNEFQKLRLSLFKEEETIAKWQDNLPVIETIPASDKVFGLYTNEDLVITPEVTLPKNSLLEIVTTIDGEAFLEDLQFPESHYYFKELDAGNQHTLLDKHYEFSFIATDNEEIKEIKIYEDEEIPLLNKLHFNHFSLKKLNEEAILTEKEGYHFELVESQGAIFSLEDEDGTVIQSVTVGDESLATFNHIPVGTFYLKEVRTSSSDYLLSDLIYRVESTKDGIQVYNEADKLIAEQSFLDEPVYLFEAENYLIKGTGQLSKTDISTGEPLPNTGIRLLDKDKKVIFEGRTNQEGLLTYEELPKGIYYFQEFDAPTGYQIDDTPIQFEIKENGKVVKCEMKNKQILKASLPQTGENPSIKLYVAGILVSMGAIAVLCYKRRKEKLNCDD</sequence>
<feature type="domain" description="SpaA-like prealbumin fold" evidence="9">
    <location>
        <begin position="630"/>
        <end position="695"/>
    </location>
</feature>